<feature type="non-terminal residue" evidence="5">
    <location>
        <position position="1041"/>
    </location>
</feature>
<keyword evidence="6" id="KW-1185">Reference proteome</keyword>
<dbReference type="PANTHER" id="PTHR10903:SF184">
    <property type="entry name" value="GTP-BINDING PROTEIN A"/>
    <property type="match status" value="1"/>
</dbReference>
<dbReference type="Gene3D" id="2.170.15.10">
    <property type="entry name" value="Proaerolysin, chain A, domain 3"/>
    <property type="match status" value="1"/>
</dbReference>
<dbReference type="Pfam" id="PF04548">
    <property type="entry name" value="AIG1"/>
    <property type="match status" value="2"/>
</dbReference>
<dbReference type="Proteomes" id="UP000789739">
    <property type="component" value="Unassembled WGS sequence"/>
</dbReference>
<evidence type="ECO:0000256" key="3">
    <source>
        <dbReference type="SAM" id="Coils"/>
    </source>
</evidence>
<name>A0A9N9B9G0_9GLOM</name>
<keyword evidence="3" id="KW-0175">Coiled coil</keyword>
<dbReference type="GO" id="GO:0005525">
    <property type="term" value="F:GTP binding"/>
    <property type="evidence" value="ECO:0007669"/>
    <property type="project" value="UniProtKB-KW"/>
</dbReference>
<evidence type="ECO:0000259" key="4">
    <source>
        <dbReference type="Pfam" id="PF04548"/>
    </source>
</evidence>
<keyword evidence="1" id="KW-0547">Nucleotide-binding</keyword>
<dbReference type="InterPro" id="IPR045058">
    <property type="entry name" value="GIMA/IAN/Toc"/>
</dbReference>
<dbReference type="PANTHER" id="PTHR10903">
    <property type="entry name" value="GTPASE, IMAP FAMILY MEMBER-RELATED"/>
    <property type="match status" value="1"/>
</dbReference>
<sequence>GDVITINKYSSPLLVEVINDKDKTIKLREIKDDKYLSKNKIKNFLSKSKESLNFSTNFKNALIFAIKQNDDGEISLQRKNKYLELNDNKEFRLSSKERLLTLKKQQSIENIASYNEEIIEISLCEEKAKKIGNEKSLIVRDFHDNESGNSSKHTFKFNETKQREHSFTWSTDFTLGVSANFKLVCSSVAGIDIGGQFQAKSGISNTVKETDTETTEKSLEVVCPPWKKMQVVSEIKKTKLTIPYTASIKRIVGGTIYKYLVDGEYSCEESLCCNSSNKEIAARNILLVGCTGSRKSTLAKVLSGDDSFEEGSGSVSKTKFFKKKREELIRIGEAISSAHQGLSQVLFVFSGRLSDKEKEGFGKLAALKITNSYITLIRSKFVNFGNKEACKKDEQALKEESPEISQLLNNCRGLLHIDNDDDDEYLRKDSREEKAKLENEKEQADNIQKKAIDQQIDILKENTAAQVKEKIQGEEISEVFQLAQIVQKENNPKIIILIGSTGKGKSTLANVMVNVENKFIESGASVSGTREIQKEEFIENNINFAVIDTVGMGDTKLKKEEVLDKIAEAVYLAREGISQVFFVIDDKFNPHEMANYDLLKTIIFDQEVVNHTTIVRTRFKKFKESKECEKDIELMIGQAIKSGKDDFRIISQTDVESNKVELVSQQEEKMFTVERKSISEDFKSGDEKEFLNKQINKLREEIKELEEAKKLKREIEEKEKAIRQAVLKHLFKNYNEITEVTGGSDFIDNIGLSKVKVKGVKDSSVEELLSQLEELEKNSEEKEGLMILSLKEIETETEKREKELVELNKQDDKKSKPEEVLDYDIKQLKSEYYEQLGKEVDIFDKHNQQLSQEEEISKKTANILIIGRIGSGKSTLANLLFNKKENFEKEGSFKKVFKEGGSSVSKTKKIQVEEFEDSGIRYRIVDTVGIGNTSMSLDKVLRKLALMGYSVKDGLSQILFVTDGRLAEEENSTYDLLKKVVFDESIAEYTTIVRTNFAEIIYVDNPPVDIADNEEIVNLNMKRREKSREMLLEHLRNVCQD</sequence>
<dbReference type="InterPro" id="IPR027417">
    <property type="entry name" value="P-loop_NTPase"/>
</dbReference>
<feature type="domain" description="AIG1-type G" evidence="4">
    <location>
        <begin position="862"/>
        <end position="996"/>
    </location>
</feature>
<proteinExistence type="predicted"/>
<evidence type="ECO:0000256" key="2">
    <source>
        <dbReference type="ARBA" id="ARBA00023134"/>
    </source>
</evidence>
<protein>
    <submittedName>
        <fullName evidence="5">1356_t:CDS:1</fullName>
    </submittedName>
</protein>
<dbReference type="InterPro" id="IPR006703">
    <property type="entry name" value="G_AIG1"/>
</dbReference>
<dbReference type="AlphaFoldDB" id="A0A9N9B9G0"/>
<organism evidence="5 6">
    <name type="scientific">Paraglomus brasilianum</name>
    <dbReference type="NCBI Taxonomy" id="144538"/>
    <lineage>
        <taxon>Eukaryota</taxon>
        <taxon>Fungi</taxon>
        <taxon>Fungi incertae sedis</taxon>
        <taxon>Mucoromycota</taxon>
        <taxon>Glomeromycotina</taxon>
        <taxon>Glomeromycetes</taxon>
        <taxon>Paraglomerales</taxon>
        <taxon>Paraglomeraceae</taxon>
        <taxon>Paraglomus</taxon>
    </lineage>
</organism>
<feature type="domain" description="AIG1-type G" evidence="4">
    <location>
        <begin position="495"/>
        <end position="625"/>
    </location>
</feature>
<comment type="caution">
    <text evidence="5">The sequence shown here is derived from an EMBL/GenBank/DDBJ whole genome shotgun (WGS) entry which is preliminary data.</text>
</comment>
<evidence type="ECO:0000313" key="5">
    <source>
        <dbReference type="EMBL" id="CAG8560042.1"/>
    </source>
</evidence>
<evidence type="ECO:0000313" key="6">
    <source>
        <dbReference type="Proteomes" id="UP000789739"/>
    </source>
</evidence>
<feature type="coiled-coil region" evidence="3">
    <location>
        <begin position="688"/>
        <end position="728"/>
    </location>
</feature>
<feature type="coiled-coil region" evidence="3">
    <location>
        <begin position="765"/>
        <end position="810"/>
    </location>
</feature>
<dbReference type="OrthoDB" id="8954335at2759"/>
<keyword evidence="2" id="KW-0342">GTP-binding</keyword>
<dbReference type="Gene3D" id="3.40.50.300">
    <property type="entry name" value="P-loop containing nucleotide triphosphate hydrolases"/>
    <property type="match status" value="4"/>
</dbReference>
<reference evidence="5" key="1">
    <citation type="submission" date="2021-06" db="EMBL/GenBank/DDBJ databases">
        <authorList>
            <person name="Kallberg Y."/>
            <person name="Tangrot J."/>
            <person name="Rosling A."/>
        </authorList>
    </citation>
    <scope>NUCLEOTIDE SEQUENCE</scope>
    <source>
        <strain evidence="5">BR232B</strain>
    </source>
</reference>
<accession>A0A9N9B9G0</accession>
<dbReference type="SUPFAM" id="SSF56973">
    <property type="entry name" value="Aerolisin/ETX pore-forming domain"/>
    <property type="match status" value="1"/>
</dbReference>
<feature type="coiled-coil region" evidence="3">
    <location>
        <begin position="427"/>
        <end position="457"/>
    </location>
</feature>
<dbReference type="SUPFAM" id="SSF52540">
    <property type="entry name" value="P-loop containing nucleoside triphosphate hydrolases"/>
    <property type="match status" value="2"/>
</dbReference>
<evidence type="ECO:0000256" key="1">
    <source>
        <dbReference type="ARBA" id="ARBA00022741"/>
    </source>
</evidence>
<gene>
    <name evidence="5" type="ORF">PBRASI_LOCUS5542</name>
</gene>
<dbReference type="EMBL" id="CAJVPI010000655">
    <property type="protein sequence ID" value="CAG8560042.1"/>
    <property type="molecule type" value="Genomic_DNA"/>
</dbReference>